<dbReference type="AlphaFoldDB" id="A0A7C3E4N2"/>
<dbReference type="InterPro" id="IPR012437">
    <property type="entry name" value="DUF1638"/>
</dbReference>
<proteinExistence type="predicted"/>
<dbReference type="Pfam" id="PF07796">
    <property type="entry name" value="DUF1638"/>
    <property type="match status" value="1"/>
</dbReference>
<evidence type="ECO:0000313" key="2">
    <source>
        <dbReference type="EMBL" id="HFH28997.1"/>
    </source>
</evidence>
<reference evidence="2" key="1">
    <citation type="journal article" date="2020" name="mSystems">
        <title>Genome- and Community-Level Interaction Insights into Carbon Utilization and Element Cycling Functions of Hydrothermarchaeota in Hydrothermal Sediment.</title>
        <authorList>
            <person name="Zhou Z."/>
            <person name="Liu Y."/>
            <person name="Xu W."/>
            <person name="Pan J."/>
            <person name="Luo Z.H."/>
            <person name="Li M."/>
        </authorList>
    </citation>
    <scope>NUCLEOTIDE SEQUENCE [LARGE SCALE GENOMIC DNA]</scope>
    <source>
        <strain evidence="2">SpSt-503</strain>
    </source>
</reference>
<sequence length="156" mass="18572">MPHLEQTYLLILNLILWQPYEMSSYPLQEFLKMHDEEPLTLIACGIFKKEFKSLPKELKNKFHPRFLNSMLHMNPDLLDKAISYIINKHPDKKLMLLYGDCSAHMHELVSGYGRTRTEGLNCIEIFLGKDLYHTLRKQGTFFLMPEWALRWKEIFL</sequence>
<gene>
    <name evidence="2" type="ORF">ENS59_05735</name>
</gene>
<protein>
    <submittedName>
        <fullName evidence="2">DUF1638 domain-containing protein</fullName>
    </submittedName>
</protein>
<organism evidence="2">
    <name type="scientific">Gracilinema caldarium</name>
    <dbReference type="NCBI Taxonomy" id="215591"/>
    <lineage>
        <taxon>Bacteria</taxon>
        <taxon>Pseudomonadati</taxon>
        <taxon>Spirochaetota</taxon>
        <taxon>Spirochaetia</taxon>
        <taxon>Spirochaetales</taxon>
        <taxon>Breznakiellaceae</taxon>
        <taxon>Gracilinema</taxon>
    </lineage>
</organism>
<dbReference type="EMBL" id="DSVL01000178">
    <property type="protein sequence ID" value="HFH28997.1"/>
    <property type="molecule type" value="Genomic_DNA"/>
</dbReference>
<comment type="caution">
    <text evidence="2">The sequence shown here is derived from an EMBL/GenBank/DDBJ whole genome shotgun (WGS) entry which is preliminary data.</text>
</comment>
<evidence type="ECO:0000259" key="1">
    <source>
        <dbReference type="Pfam" id="PF07796"/>
    </source>
</evidence>
<name>A0A7C3E4N2_9SPIR</name>
<feature type="domain" description="DUF1638" evidence="1">
    <location>
        <begin position="66"/>
        <end position="155"/>
    </location>
</feature>
<accession>A0A7C3E4N2</accession>